<dbReference type="AlphaFoldDB" id="A0A0P0XZH2"/>
<name>A0A0P0XZH2_ORYSJ</name>
<evidence type="ECO:0000313" key="2">
    <source>
        <dbReference type="Proteomes" id="UP000059680"/>
    </source>
</evidence>
<dbReference type="STRING" id="39947.A0A0P0XZH2"/>
<sequence length="78" mass="8962">MPFRAPRRNLVAIAIQYFTLNPNRTMNTHTDKIENLMIGFLPIRSATTPQKSEAKHLPIIYDAPTKHNIVTFYSCMSI</sequence>
<gene>
    <name evidence="1" type="ordered locus">Os11g0134950</name>
    <name evidence="1" type="ORF">OSNPB_110134950</name>
</gene>
<dbReference type="Gramene" id="Os11t0134950-00">
    <property type="protein sequence ID" value="Os11t0134950-00"/>
    <property type="gene ID" value="Os11g0134950"/>
</dbReference>
<protein>
    <submittedName>
        <fullName evidence="1">Os11g0134950 protein</fullName>
    </submittedName>
</protein>
<dbReference type="InParanoid" id="A0A0P0XZH2"/>
<reference evidence="1 2" key="2">
    <citation type="journal article" date="2013" name="Plant Cell Physiol.">
        <title>Rice Annotation Project Database (RAP-DB): an integrative and interactive database for rice genomics.</title>
        <authorList>
            <person name="Sakai H."/>
            <person name="Lee S.S."/>
            <person name="Tanaka T."/>
            <person name="Numa H."/>
            <person name="Kim J."/>
            <person name="Kawahara Y."/>
            <person name="Wakimoto H."/>
            <person name="Yang C.C."/>
            <person name="Iwamoto M."/>
            <person name="Abe T."/>
            <person name="Yamada Y."/>
            <person name="Muto A."/>
            <person name="Inokuchi H."/>
            <person name="Ikemura T."/>
            <person name="Matsumoto T."/>
            <person name="Sasaki T."/>
            <person name="Itoh T."/>
        </authorList>
    </citation>
    <scope>NUCLEOTIDE SEQUENCE [LARGE SCALE GENOMIC DNA]</scope>
    <source>
        <strain evidence="2">cv. Nipponbare</strain>
    </source>
</reference>
<dbReference type="EMBL" id="AP014967">
    <property type="protein sequence ID" value="BAT12558.1"/>
    <property type="molecule type" value="Genomic_DNA"/>
</dbReference>
<reference evidence="2" key="1">
    <citation type="journal article" date="2005" name="Nature">
        <title>The map-based sequence of the rice genome.</title>
        <authorList>
            <consortium name="International rice genome sequencing project (IRGSP)"/>
            <person name="Matsumoto T."/>
            <person name="Wu J."/>
            <person name="Kanamori H."/>
            <person name="Katayose Y."/>
            <person name="Fujisawa M."/>
            <person name="Namiki N."/>
            <person name="Mizuno H."/>
            <person name="Yamamoto K."/>
            <person name="Antonio B.A."/>
            <person name="Baba T."/>
            <person name="Sakata K."/>
            <person name="Nagamura Y."/>
            <person name="Aoki H."/>
            <person name="Arikawa K."/>
            <person name="Arita K."/>
            <person name="Bito T."/>
            <person name="Chiden Y."/>
            <person name="Fujitsuka N."/>
            <person name="Fukunaka R."/>
            <person name="Hamada M."/>
            <person name="Harada C."/>
            <person name="Hayashi A."/>
            <person name="Hijishita S."/>
            <person name="Honda M."/>
            <person name="Hosokawa S."/>
            <person name="Ichikawa Y."/>
            <person name="Idonuma A."/>
            <person name="Iijima M."/>
            <person name="Ikeda M."/>
            <person name="Ikeno M."/>
            <person name="Ito K."/>
            <person name="Ito S."/>
            <person name="Ito T."/>
            <person name="Ito Y."/>
            <person name="Ito Y."/>
            <person name="Iwabuchi A."/>
            <person name="Kamiya K."/>
            <person name="Karasawa W."/>
            <person name="Kurita K."/>
            <person name="Katagiri S."/>
            <person name="Kikuta A."/>
            <person name="Kobayashi H."/>
            <person name="Kobayashi N."/>
            <person name="Machita K."/>
            <person name="Maehara T."/>
            <person name="Masukawa M."/>
            <person name="Mizubayashi T."/>
            <person name="Mukai Y."/>
            <person name="Nagasaki H."/>
            <person name="Nagata Y."/>
            <person name="Naito S."/>
            <person name="Nakashima M."/>
            <person name="Nakama Y."/>
            <person name="Nakamichi Y."/>
            <person name="Nakamura M."/>
            <person name="Meguro A."/>
            <person name="Negishi M."/>
            <person name="Ohta I."/>
            <person name="Ohta T."/>
            <person name="Okamoto M."/>
            <person name="Ono N."/>
            <person name="Saji S."/>
            <person name="Sakaguchi M."/>
            <person name="Sakai K."/>
            <person name="Shibata M."/>
            <person name="Shimokawa T."/>
            <person name="Song J."/>
            <person name="Takazaki Y."/>
            <person name="Terasawa K."/>
            <person name="Tsugane M."/>
            <person name="Tsuji K."/>
            <person name="Ueda S."/>
            <person name="Waki K."/>
            <person name="Yamagata H."/>
            <person name="Yamamoto M."/>
            <person name="Yamamoto S."/>
            <person name="Yamane H."/>
            <person name="Yoshiki S."/>
            <person name="Yoshihara R."/>
            <person name="Yukawa K."/>
            <person name="Zhong H."/>
            <person name="Yano M."/>
            <person name="Yuan Q."/>
            <person name="Ouyang S."/>
            <person name="Liu J."/>
            <person name="Jones K.M."/>
            <person name="Gansberger K."/>
            <person name="Moffat K."/>
            <person name="Hill J."/>
            <person name="Bera J."/>
            <person name="Fadrosh D."/>
            <person name="Jin S."/>
            <person name="Johri S."/>
            <person name="Kim M."/>
            <person name="Overton L."/>
            <person name="Reardon M."/>
            <person name="Tsitrin T."/>
            <person name="Vuong H."/>
            <person name="Weaver B."/>
            <person name="Ciecko A."/>
            <person name="Tallon L."/>
            <person name="Jackson J."/>
            <person name="Pai G."/>
            <person name="Aken S.V."/>
            <person name="Utterback T."/>
            <person name="Reidmuller S."/>
            <person name="Feldblyum T."/>
            <person name="Hsiao J."/>
            <person name="Zismann V."/>
            <person name="Iobst S."/>
            <person name="de Vazeille A.R."/>
            <person name="Buell C.R."/>
            <person name="Ying K."/>
            <person name="Li Y."/>
            <person name="Lu T."/>
            <person name="Huang Y."/>
            <person name="Zhao Q."/>
            <person name="Feng Q."/>
            <person name="Zhang L."/>
            <person name="Zhu J."/>
            <person name="Weng Q."/>
            <person name="Mu J."/>
            <person name="Lu Y."/>
            <person name="Fan D."/>
            <person name="Liu Y."/>
            <person name="Guan J."/>
            <person name="Zhang Y."/>
            <person name="Yu S."/>
            <person name="Liu X."/>
            <person name="Zhang Y."/>
            <person name="Hong G."/>
            <person name="Han B."/>
            <person name="Choisne N."/>
            <person name="Demange N."/>
            <person name="Orjeda G."/>
            <person name="Samain S."/>
            <person name="Cattolico L."/>
            <person name="Pelletier E."/>
            <person name="Couloux A."/>
            <person name="Segurens B."/>
            <person name="Wincker P."/>
            <person name="D'Hont A."/>
            <person name="Scarpelli C."/>
            <person name="Weissenbach J."/>
            <person name="Salanoubat M."/>
            <person name="Quetier F."/>
            <person name="Yu Y."/>
            <person name="Kim H.R."/>
            <person name="Rambo T."/>
            <person name="Currie J."/>
            <person name="Collura K."/>
            <person name="Luo M."/>
            <person name="Yang T."/>
            <person name="Ammiraju J.S.S."/>
            <person name="Engler F."/>
            <person name="Soderlund C."/>
            <person name="Wing R.A."/>
            <person name="Palmer L.E."/>
            <person name="de la Bastide M."/>
            <person name="Spiegel L."/>
            <person name="Nascimento L."/>
            <person name="Zutavern T."/>
            <person name="O'Shaughnessy A."/>
            <person name="Dike S."/>
            <person name="Dedhia N."/>
            <person name="Preston R."/>
            <person name="Balija V."/>
            <person name="McCombie W.R."/>
            <person name="Chow T."/>
            <person name="Chen H."/>
            <person name="Chung M."/>
            <person name="Chen C."/>
            <person name="Shaw J."/>
            <person name="Wu H."/>
            <person name="Hsiao K."/>
            <person name="Chao Y."/>
            <person name="Chu M."/>
            <person name="Cheng C."/>
            <person name="Hour A."/>
            <person name="Lee P."/>
            <person name="Lin S."/>
            <person name="Lin Y."/>
            <person name="Liou J."/>
            <person name="Liu S."/>
            <person name="Hsing Y."/>
            <person name="Raghuvanshi S."/>
            <person name="Mohanty A."/>
            <person name="Bharti A.K."/>
            <person name="Gaur A."/>
            <person name="Gupta V."/>
            <person name="Kumar D."/>
            <person name="Ravi V."/>
            <person name="Vij S."/>
            <person name="Kapur A."/>
            <person name="Khurana P."/>
            <person name="Khurana P."/>
            <person name="Khurana J.P."/>
            <person name="Tyagi A.K."/>
            <person name="Gaikwad K."/>
            <person name="Singh A."/>
            <person name="Dalal V."/>
            <person name="Srivastava S."/>
            <person name="Dixit A."/>
            <person name="Pal A.K."/>
            <person name="Ghazi I.A."/>
            <person name="Yadav M."/>
            <person name="Pandit A."/>
            <person name="Bhargava A."/>
            <person name="Sureshbabu K."/>
            <person name="Batra K."/>
            <person name="Sharma T.R."/>
            <person name="Mohapatra T."/>
            <person name="Singh N.K."/>
            <person name="Messing J."/>
            <person name="Nelson A.B."/>
            <person name="Fuks G."/>
            <person name="Kavchok S."/>
            <person name="Keizer G."/>
            <person name="Linton E."/>
            <person name="Llaca V."/>
            <person name="Song R."/>
            <person name="Tanyolac B."/>
            <person name="Young S."/>
            <person name="Ho-Il K."/>
            <person name="Hahn J.H."/>
            <person name="Sangsakoo G."/>
            <person name="Vanavichit A."/>
            <person name="de Mattos Luiz.A.T."/>
            <person name="Zimmer P.D."/>
            <person name="Malone G."/>
            <person name="Dellagostin O."/>
            <person name="de Oliveira A.C."/>
            <person name="Bevan M."/>
            <person name="Bancroft I."/>
            <person name="Minx P."/>
            <person name="Cordum H."/>
            <person name="Wilson R."/>
            <person name="Cheng Z."/>
            <person name="Jin W."/>
            <person name="Jiang J."/>
            <person name="Leong S.A."/>
            <person name="Iwama H."/>
            <person name="Gojobori T."/>
            <person name="Itoh T."/>
            <person name="Niimura Y."/>
            <person name="Fujii Y."/>
            <person name="Habara T."/>
            <person name="Sakai H."/>
            <person name="Sato Y."/>
            <person name="Wilson G."/>
            <person name="Kumar K."/>
            <person name="McCouch S."/>
            <person name="Juretic N."/>
            <person name="Hoen D."/>
            <person name="Wright S."/>
            <person name="Bruskiewich R."/>
            <person name="Bureau T."/>
            <person name="Miyao A."/>
            <person name="Hirochika H."/>
            <person name="Nishikawa T."/>
            <person name="Kadowaki K."/>
            <person name="Sugiura M."/>
            <person name="Burr B."/>
            <person name="Sasaki T."/>
        </authorList>
    </citation>
    <scope>NUCLEOTIDE SEQUENCE [LARGE SCALE GENOMIC DNA]</scope>
    <source>
        <strain evidence="2">cv. Nipponbare</strain>
    </source>
</reference>
<reference evidence="1 2" key="3">
    <citation type="journal article" date="2013" name="Rice">
        <title>Improvement of the Oryza sativa Nipponbare reference genome using next generation sequence and optical map data.</title>
        <authorList>
            <person name="Kawahara Y."/>
            <person name="de la Bastide M."/>
            <person name="Hamilton J.P."/>
            <person name="Kanamori H."/>
            <person name="McCombie W.R."/>
            <person name="Ouyang S."/>
            <person name="Schwartz D.C."/>
            <person name="Tanaka T."/>
            <person name="Wu J."/>
            <person name="Zhou S."/>
            <person name="Childs K.L."/>
            <person name="Davidson R.M."/>
            <person name="Lin H."/>
            <person name="Quesada-Ocampo L."/>
            <person name="Vaillancourt B."/>
            <person name="Sakai H."/>
            <person name="Lee S.S."/>
            <person name="Kim J."/>
            <person name="Numa H."/>
            <person name="Itoh T."/>
            <person name="Buell C.R."/>
            <person name="Matsumoto T."/>
        </authorList>
    </citation>
    <scope>NUCLEOTIDE SEQUENCE [LARGE SCALE GENOMIC DNA]</scope>
    <source>
        <strain evidence="2">cv. Nipponbare</strain>
    </source>
</reference>
<proteinExistence type="predicted"/>
<organism evidence="1 2">
    <name type="scientific">Oryza sativa subsp. japonica</name>
    <name type="common">Rice</name>
    <dbReference type="NCBI Taxonomy" id="39947"/>
    <lineage>
        <taxon>Eukaryota</taxon>
        <taxon>Viridiplantae</taxon>
        <taxon>Streptophyta</taxon>
        <taxon>Embryophyta</taxon>
        <taxon>Tracheophyta</taxon>
        <taxon>Spermatophyta</taxon>
        <taxon>Magnoliopsida</taxon>
        <taxon>Liliopsida</taxon>
        <taxon>Poales</taxon>
        <taxon>Poaceae</taxon>
        <taxon>BOP clade</taxon>
        <taxon>Oryzoideae</taxon>
        <taxon>Oryzeae</taxon>
        <taxon>Oryzinae</taxon>
        <taxon>Oryza</taxon>
        <taxon>Oryza sativa</taxon>
    </lineage>
</organism>
<keyword evidence="2" id="KW-1185">Reference proteome</keyword>
<accession>A0A0P0XZH2</accession>
<dbReference type="PaxDb" id="39947-A0A0P0XZH2"/>
<dbReference type="Proteomes" id="UP000059680">
    <property type="component" value="Chromosome 11"/>
</dbReference>
<evidence type="ECO:0000313" key="1">
    <source>
        <dbReference type="EMBL" id="BAT12558.1"/>
    </source>
</evidence>